<dbReference type="RefSeq" id="WP_185066564.1">
    <property type="nucleotide sequence ID" value="NZ_BAABJP010000007.1"/>
</dbReference>
<name>A0ABP9PYJ5_9PSEU</name>
<dbReference type="Proteomes" id="UP001428817">
    <property type="component" value="Unassembled WGS sequence"/>
</dbReference>
<protein>
    <submittedName>
        <fullName evidence="1">Uncharacterized protein</fullName>
    </submittedName>
</protein>
<sequence length="80" mass="8509">MSRRTSATLAGLSRRDRAILRAVAEGRCTISAAFGAPLTVDGYAISDQFTVARLRKAGLITTRGPRALLTHQGLELLQAA</sequence>
<comment type="caution">
    <text evidence="1">The sequence shown here is derived from an EMBL/GenBank/DDBJ whole genome shotgun (WGS) entry which is preliminary data.</text>
</comment>
<reference evidence="2" key="1">
    <citation type="journal article" date="2019" name="Int. J. Syst. Evol. Microbiol.">
        <title>The Global Catalogue of Microorganisms (GCM) 10K type strain sequencing project: providing services to taxonomists for standard genome sequencing and annotation.</title>
        <authorList>
            <consortium name="The Broad Institute Genomics Platform"/>
            <consortium name="The Broad Institute Genome Sequencing Center for Infectious Disease"/>
            <person name="Wu L."/>
            <person name="Ma J."/>
        </authorList>
    </citation>
    <scope>NUCLEOTIDE SEQUENCE [LARGE SCALE GENOMIC DNA]</scope>
    <source>
        <strain evidence="2">JCM 18303</strain>
    </source>
</reference>
<organism evidence="1 2">
    <name type="scientific">Pseudonocardia eucalypti</name>
    <dbReference type="NCBI Taxonomy" id="648755"/>
    <lineage>
        <taxon>Bacteria</taxon>
        <taxon>Bacillati</taxon>
        <taxon>Actinomycetota</taxon>
        <taxon>Actinomycetes</taxon>
        <taxon>Pseudonocardiales</taxon>
        <taxon>Pseudonocardiaceae</taxon>
        <taxon>Pseudonocardia</taxon>
    </lineage>
</organism>
<evidence type="ECO:0000313" key="2">
    <source>
        <dbReference type="Proteomes" id="UP001428817"/>
    </source>
</evidence>
<accession>A0ABP9PYJ5</accession>
<evidence type="ECO:0000313" key="1">
    <source>
        <dbReference type="EMBL" id="GAA5151969.1"/>
    </source>
</evidence>
<gene>
    <name evidence="1" type="ORF">GCM10023321_19920</name>
</gene>
<dbReference type="EMBL" id="BAABJP010000007">
    <property type="protein sequence ID" value="GAA5151969.1"/>
    <property type="molecule type" value="Genomic_DNA"/>
</dbReference>
<keyword evidence="2" id="KW-1185">Reference proteome</keyword>
<proteinExistence type="predicted"/>